<feature type="compositionally biased region" description="Low complexity" evidence="1">
    <location>
        <begin position="545"/>
        <end position="578"/>
    </location>
</feature>
<keyword evidence="3" id="KW-1185">Reference proteome</keyword>
<dbReference type="Proteomes" id="UP000050761">
    <property type="component" value="Unassembled WGS sequence"/>
</dbReference>
<evidence type="ECO:0000313" key="2">
    <source>
        <dbReference type="EMBL" id="VDP01715.1"/>
    </source>
</evidence>
<dbReference type="WBParaSite" id="HPBE_0001508301-mRNA-1">
    <property type="protein sequence ID" value="HPBE_0001508301-mRNA-1"/>
    <property type="gene ID" value="HPBE_0001508301"/>
</dbReference>
<feature type="compositionally biased region" description="Low complexity" evidence="1">
    <location>
        <begin position="621"/>
        <end position="631"/>
    </location>
</feature>
<name>A0A3P8B3Q3_HELPZ</name>
<gene>
    <name evidence="2" type="ORF">HPBE_LOCUS15084</name>
</gene>
<feature type="region of interest" description="Disordered" evidence="1">
    <location>
        <begin position="302"/>
        <end position="347"/>
    </location>
</feature>
<feature type="compositionally biased region" description="Basic residues" evidence="1">
    <location>
        <begin position="456"/>
        <end position="471"/>
    </location>
</feature>
<dbReference type="OrthoDB" id="5778006at2759"/>
<feature type="compositionally biased region" description="Pro residues" evidence="1">
    <location>
        <begin position="852"/>
        <end position="882"/>
    </location>
</feature>
<feature type="compositionally biased region" description="Low complexity" evidence="1">
    <location>
        <begin position="586"/>
        <end position="596"/>
    </location>
</feature>
<feature type="compositionally biased region" description="Low complexity" evidence="1">
    <location>
        <begin position="806"/>
        <end position="815"/>
    </location>
</feature>
<organism evidence="2">
    <name type="scientific">Heligmosomoides polygyrus</name>
    <name type="common">Parasitic roundworm</name>
    <dbReference type="NCBI Taxonomy" id="6339"/>
    <lineage>
        <taxon>Eukaryota</taxon>
        <taxon>Metazoa</taxon>
        <taxon>Ecdysozoa</taxon>
        <taxon>Nematoda</taxon>
        <taxon>Chromadorea</taxon>
        <taxon>Rhabditida</taxon>
        <taxon>Rhabditina</taxon>
        <taxon>Rhabditomorpha</taxon>
        <taxon>Strongyloidea</taxon>
        <taxon>Heligmosomidae</taxon>
        <taxon>Heligmosomoides</taxon>
    </lineage>
</organism>
<feature type="compositionally biased region" description="Basic residues" evidence="1">
    <location>
        <begin position="420"/>
        <end position="429"/>
    </location>
</feature>
<feature type="region of interest" description="Disordered" evidence="1">
    <location>
        <begin position="446"/>
        <end position="1010"/>
    </location>
</feature>
<reference evidence="4" key="2">
    <citation type="submission" date="2019-09" db="UniProtKB">
        <authorList>
            <consortium name="WormBaseParasite"/>
        </authorList>
    </citation>
    <scope>IDENTIFICATION</scope>
</reference>
<sequence length="1010" mass="108291">MELSVVSIDKELQLPSGDARNPWSSMSTCKASFQLHFSAPMLFSYGMWRRLERHLAKPAAVKENVNLYRYMSGFKFEEPELVMRTCLPEPYAQHWYTVCTNSLLEEKDCVISEICIGNGSDLAEIVAIVRAQAIHNSLWESLLAMSSGKWKEQPYVDIRIVPSAARYELSFCLASKMYLARVELTREFEWIGRVECSNGAAVRSDLNSLFTARINKTRSIPVAMARLLKELGCEDVRRPVGVSAQAAMEMDQDSCVVSGMDKVGNAWLPMLNSSKEARKPHRGRVQEFTFEVHSEAICQLADGMDDDSKTSTPSLTARHSTSPAPSRPPGCVSSGSAGGPVSGVPQLSPLETARLKMTHSVGAATAVGLASATPDVFEFADDRSVGSGSAYPSPSPQYTPFAYGGTVGSPISGQPLRGTTTKRRPRARKTANMGDRIADVQQPAVKDPVIAAVPTRKPRGKTGVRRPRGSRKAALATTHAELEMQQQQQPQPRVPPPLQRSYSDYEQMSNAGLGVSTSPYVDTESDDECDPPPPPKSLTMFASRSPVTSQATTAASAANSPSHSHSMSPLCAGSGTPSTHPPPSPLAAASPSVSQPAPLPSPRPAQPRKTSLDAVVGRLKTSTPSQSTPPSKRSVFNDLYDDGTESPPPSEDRTSSAASSQAPSISTTGSGLHSATVTTQASTSSPRVQEVAREQSSLNEGSQTPTPTVKIEGASKLILKIPKVPSRASPSVDAQKTKSIPMQAMPKLEKQEKKRDKEKKEGHKERSKDKSDESRRQKRKAEGKEKDREHKRHKTLSTPPFDANTSSGSSGSSSSKNAPGAPLPFGFVGSLKNFKIPKREEVKDSPKEKEAPPPQNPTPPVVPPTPPQQVSPANPPPLPAKTPMPRKNSAPIPPPPIIPLPRQPLLSTPPTGPTGAPLGPGPMRKPPALPDHRRPSMIGAPPFRGSTSSIPLPKGPPPPQATPSTGGGTWIRPPSHIPTQNIRSPSPDPNAMQIDDDANSPEDSLRIADD</sequence>
<feature type="compositionally biased region" description="Pro residues" evidence="1">
    <location>
        <begin position="891"/>
        <end position="902"/>
    </location>
</feature>
<feature type="compositionally biased region" description="Polar residues" evidence="1">
    <location>
        <begin position="500"/>
        <end position="520"/>
    </location>
</feature>
<feature type="compositionally biased region" description="Pro residues" evidence="1">
    <location>
        <begin position="919"/>
        <end position="929"/>
    </location>
</feature>
<feature type="compositionally biased region" description="Low complexity" evidence="1">
    <location>
        <begin position="655"/>
        <end position="685"/>
    </location>
</feature>
<dbReference type="AlphaFoldDB" id="A0A3P8B3Q3"/>
<reference evidence="2 3" key="1">
    <citation type="submission" date="2018-11" db="EMBL/GenBank/DDBJ databases">
        <authorList>
            <consortium name="Pathogen Informatics"/>
        </authorList>
    </citation>
    <scope>NUCLEOTIDE SEQUENCE [LARGE SCALE GENOMIC DNA]</scope>
</reference>
<feature type="compositionally biased region" description="Basic and acidic residues" evidence="1">
    <location>
        <begin position="747"/>
        <end position="788"/>
    </location>
</feature>
<feature type="compositionally biased region" description="Polar residues" evidence="1">
    <location>
        <begin position="728"/>
        <end position="740"/>
    </location>
</feature>
<protein>
    <submittedName>
        <fullName evidence="4">JmjC domain-containing protein</fullName>
    </submittedName>
</protein>
<accession>A0A3P8B3Q3</accession>
<dbReference type="EMBL" id="UZAH01028684">
    <property type="protein sequence ID" value="VDP01715.1"/>
    <property type="molecule type" value="Genomic_DNA"/>
</dbReference>
<proteinExistence type="predicted"/>
<evidence type="ECO:0000313" key="3">
    <source>
        <dbReference type="Proteomes" id="UP000050761"/>
    </source>
</evidence>
<evidence type="ECO:0000256" key="1">
    <source>
        <dbReference type="SAM" id="MobiDB-lite"/>
    </source>
</evidence>
<feature type="compositionally biased region" description="Low complexity" evidence="1">
    <location>
        <begin position="903"/>
        <end position="917"/>
    </location>
</feature>
<feature type="compositionally biased region" description="Polar residues" evidence="1">
    <location>
        <begin position="694"/>
        <end position="707"/>
    </location>
</feature>
<evidence type="ECO:0000313" key="4">
    <source>
        <dbReference type="WBParaSite" id="HPBE_0001508301-mRNA-1"/>
    </source>
</evidence>
<feature type="region of interest" description="Disordered" evidence="1">
    <location>
        <begin position="407"/>
        <end position="429"/>
    </location>
</feature>
<feature type="compositionally biased region" description="Basic and acidic residues" evidence="1">
    <location>
        <begin position="837"/>
        <end position="851"/>
    </location>
</feature>
<feature type="compositionally biased region" description="Polar residues" evidence="1">
    <location>
        <begin position="310"/>
        <end position="324"/>
    </location>
</feature>